<organism evidence="1">
    <name type="scientific">marine metagenome</name>
    <dbReference type="NCBI Taxonomy" id="408172"/>
    <lineage>
        <taxon>unclassified sequences</taxon>
        <taxon>metagenomes</taxon>
        <taxon>ecological metagenomes</taxon>
    </lineage>
</organism>
<name>A0A383A392_9ZZZZ</name>
<proteinExistence type="predicted"/>
<dbReference type="InterPro" id="IPR036291">
    <property type="entry name" value="NAD(P)-bd_dom_sf"/>
</dbReference>
<feature type="non-terminal residue" evidence="1">
    <location>
        <position position="29"/>
    </location>
</feature>
<accession>A0A383A392</accession>
<sequence>MRFSKKNSLVTGGGGGIGSATVERLALEG</sequence>
<protein>
    <submittedName>
        <fullName evidence="1">Uncharacterized protein</fullName>
    </submittedName>
</protein>
<gene>
    <name evidence="1" type="ORF">METZ01_LOCUS455018</name>
</gene>
<dbReference type="AlphaFoldDB" id="A0A383A392"/>
<dbReference type="Gene3D" id="3.40.50.720">
    <property type="entry name" value="NAD(P)-binding Rossmann-like Domain"/>
    <property type="match status" value="1"/>
</dbReference>
<dbReference type="SUPFAM" id="SSF51735">
    <property type="entry name" value="NAD(P)-binding Rossmann-fold domains"/>
    <property type="match status" value="1"/>
</dbReference>
<dbReference type="EMBL" id="UINC01188782">
    <property type="protein sequence ID" value="SVE02164.1"/>
    <property type="molecule type" value="Genomic_DNA"/>
</dbReference>
<evidence type="ECO:0000313" key="1">
    <source>
        <dbReference type="EMBL" id="SVE02164.1"/>
    </source>
</evidence>
<reference evidence="1" key="1">
    <citation type="submission" date="2018-05" db="EMBL/GenBank/DDBJ databases">
        <authorList>
            <person name="Lanie J.A."/>
            <person name="Ng W.-L."/>
            <person name="Kazmierczak K.M."/>
            <person name="Andrzejewski T.M."/>
            <person name="Davidsen T.M."/>
            <person name="Wayne K.J."/>
            <person name="Tettelin H."/>
            <person name="Glass J.I."/>
            <person name="Rusch D."/>
            <person name="Podicherti R."/>
            <person name="Tsui H.-C.T."/>
            <person name="Winkler M.E."/>
        </authorList>
    </citation>
    <scope>NUCLEOTIDE SEQUENCE</scope>
</reference>